<dbReference type="Gene3D" id="3.40.50.1820">
    <property type="entry name" value="alpha/beta hydrolase"/>
    <property type="match status" value="1"/>
</dbReference>
<dbReference type="STRING" id="253628.A0A0D1XP87"/>
<dbReference type="Proteomes" id="UP000053259">
    <property type="component" value="Unassembled WGS sequence"/>
</dbReference>
<dbReference type="EMBL" id="KN847541">
    <property type="protein sequence ID" value="KIW04381.1"/>
    <property type="molecule type" value="Genomic_DNA"/>
</dbReference>
<evidence type="ECO:0000313" key="1">
    <source>
        <dbReference type="EMBL" id="KIW04381.1"/>
    </source>
</evidence>
<proteinExistence type="predicted"/>
<reference evidence="1 2" key="1">
    <citation type="submission" date="2015-01" db="EMBL/GenBank/DDBJ databases">
        <title>The Genome Sequence of Ochroconis gallopava CBS43764.</title>
        <authorList>
            <consortium name="The Broad Institute Genomics Platform"/>
            <person name="Cuomo C."/>
            <person name="de Hoog S."/>
            <person name="Gorbushina A."/>
            <person name="Stielow B."/>
            <person name="Teixiera M."/>
            <person name="Abouelleil A."/>
            <person name="Chapman S.B."/>
            <person name="Priest M."/>
            <person name="Young S.K."/>
            <person name="Wortman J."/>
            <person name="Nusbaum C."/>
            <person name="Birren B."/>
        </authorList>
    </citation>
    <scope>NUCLEOTIDE SEQUENCE [LARGE SCALE GENOMIC DNA]</scope>
    <source>
        <strain evidence="1 2">CBS 43764</strain>
    </source>
</reference>
<dbReference type="InParanoid" id="A0A0D1XP87"/>
<dbReference type="SUPFAM" id="SSF53474">
    <property type="entry name" value="alpha/beta-Hydrolases"/>
    <property type="match status" value="1"/>
</dbReference>
<dbReference type="AlphaFoldDB" id="A0A0D1XP87"/>
<gene>
    <name evidence="1" type="ORF">PV09_04665</name>
</gene>
<dbReference type="RefSeq" id="XP_016214250.1">
    <property type="nucleotide sequence ID" value="XM_016358048.1"/>
</dbReference>
<dbReference type="HOGENOM" id="CLU_1409795_0_0_1"/>
<name>A0A0D1XP87_9PEZI</name>
<dbReference type="InterPro" id="IPR029058">
    <property type="entry name" value="AB_hydrolase_fold"/>
</dbReference>
<protein>
    <submittedName>
        <fullName evidence="1">Uncharacterized protein</fullName>
    </submittedName>
</protein>
<dbReference type="GeneID" id="27312638"/>
<keyword evidence="2" id="KW-1185">Reference proteome</keyword>
<evidence type="ECO:0000313" key="2">
    <source>
        <dbReference type="Proteomes" id="UP000053259"/>
    </source>
</evidence>
<dbReference type="VEuPathDB" id="FungiDB:PV09_04665"/>
<sequence length="193" mass="21480">MSQARVLPSSRHLSKWYVTKLLDIIRDDRSLADNSLDVSQKKRTPFQLFFFTAGQVAFSNSYQCLISLGINMSQQKCPFILLHHLCQAILLVQGHSQDQAWVGEDPARIINNALKMLGFDQYVVQGGDVGCLIASLLGTTYDSVIGAHLNLLPSLDQVEVNDPNLTEMERKAVQRSKERFQTPTVGAAIMNST</sequence>
<dbReference type="OrthoDB" id="7130006at2759"/>
<organism evidence="1 2">
    <name type="scientific">Verruconis gallopava</name>
    <dbReference type="NCBI Taxonomy" id="253628"/>
    <lineage>
        <taxon>Eukaryota</taxon>
        <taxon>Fungi</taxon>
        <taxon>Dikarya</taxon>
        <taxon>Ascomycota</taxon>
        <taxon>Pezizomycotina</taxon>
        <taxon>Dothideomycetes</taxon>
        <taxon>Pleosporomycetidae</taxon>
        <taxon>Venturiales</taxon>
        <taxon>Sympoventuriaceae</taxon>
        <taxon>Verruconis</taxon>
    </lineage>
</organism>
<accession>A0A0D1XP87</accession>